<accession>A0A4Y4B419</accession>
<dbReference type="InterPro" id="IPR014976">
    <property type="entry name" value="AbpA_HamA_C"/>
</dbReference>
<sequence>MNWEKKIQIDKNWVQRHLNHHFDSKELKIIVRGYTPKVSGTIFSCSSMINELAMMIPEYTFSEHKKEEVKKNLAKTYGDQTAEKYYERNIAQMSQKFFGKKNPQTDGKYGELLLFALVESVLNSKMIAHKIINLTNFKDQVKGGDGIFLGDYEVDGKNQPALFIGESKVQQDFSKAVDEALISLNRFHDPVFKSEFNNTEFIVAKDTLMIDDNYEELYDRLTPGTTEYNKQIIVHPILLMFNTANINSFETKSTSSEQLESLIKSYMSKNMEVYKTKINEKLNNYEEIKKVFIDIFIFPFNNIDNFRNGMYYNIHGVPFQSGANE</sequence>
<reference evidence="2 3" key="1">
    <citation type="submission" date="2019-06" db="EMBL/GenBank/DDBJ databases">
        <title>Whole genome shotgun sequence of Flavobacterium flevense NBRC 14960.</title>
        <authorList>
            <person name="Hosoyama A."/>
            <person name="Uohara A."/>
            <person name="Ohji S."/>
            <person name="Ichikawa N."/>
        </authorList>
    </citation>
    <scope>NUCLEOTIDE SEQUENCE [LARGE SCALE GENOMIC DNA]</scope>
    <source>
        <strain evidence="2 3">NBRC 14960</strain>
    </source>
</reference>
<dbReference type="AlphaFoldDB" id="A0A4Y4B419"/>
<feature type="domain" description="Anti-bacteriophage protein A/HamA C-terminal" evidence="1">
    <location>
        <begin position="13"/>
        <end position="312"/>
    </location>
</feature>
<organism evidence="2 3">
    <name type="scientific">Flavobacterium flevense</name>
    <dbReference type="NCBI Taxonomy" id="983"/>
    <lineage>
        <taxon>Bacteria</taxon>
        <taxon>Pseudomonadati</taxon>
        <taxon>Bacteroidota</taxon>
        <taxon>Flavobacteriia</taxon>
        <taxon>Flavobacteriales</taxon>
        <taxon>Flavobacteriaceae</taxon>
        <taxon>Flavobacterium</taxon>
    </lineage>
</organism>
<evidence type="ECO:0000313" key="3">
    <source>
        <dbReference type="Proteomes" id="UP000316775"/>
    </source>
</evidence>
<comment type="caution">
    <text evidence="2">The sequence shown here is derived from an EMBL/GenBank/DDBJ whole genome shotgun (WGS) entry which is preliminary data.</text>
</comment>
<dbReference type="Proteomes" id="UP000316775">
    <property type="component" value="Unassembled WGS sequence"/>
</dbReference>
<dbReference type="EMBL" id="BJNP01000069">
    <property type="protein sequence ID" value="GEC73787.1"/>
    <property type="molecule type" value="Genomic_DNA"/>
</dbReference>
<dbReference type="OrthoDB" id="6396828at2"/>
<dbReference type="STRING" id="983.SAMN05443543_11821"/>
<gene>
    <name evidence="2" type="ORF">FFL01_33260</name>
</gene>
<dbReference type="Pfam" id="PF08878">
    <property type="entry name" value="HamA"/>
    <property type="match status" value="1"/>
</dbReference>
<proteinExistence type="predicted"/>
<evidence type="ECO:0000313" key="2">
    <source>
        <dbReference type="EMBL" id="GEC73787.1"/>
    </source>
</evidence>
<evidence type="ECO:0000259" key="1">
    <source>
        <dbReference type="Pfam" id="PF08878"/>
    </source>
</evidence>
<protein>
    <recommendedName>
        <fullName evidence="1">Anti-bacteriophage protein A/HamA C-terminal domain-containing protein</fullName>
    </recommendedName>
</protein>
<name>A0A4Y4B419_9FLAO</name>
<dbReference type="RefSeq" id="WP_073247437.1">
    <property type="nucleotide sequence ID" value="NZ_BJNP01000069.1"/>
</dbReference>
<keyword evidence="3" id="KW-1185">Reference proteome</keyword>